<dbReference type="PANTHER" id="PTHR24173:SF74">
    <property type="entry name" value="ANKYRIN REPEAT DOMAIN-CONTAINING PROTEIN 16"/>
    <property type="match status" value="1"/>
</dbReference>
<feature type="region of interest" description="Disordered" evidence="7">
    <location>
        <begin position="1543"/>
        <end position="1684"/>
    </location>
</feature>
<evidence type="ECO:0000259" key="8">
    <source>
        <dbReference type="PROSITE" id="PS50017"/>
    </source>
</evidence>
<dbReference type="InterPro" id="IPR036770">
    <property type="entry name" value="Ankyrin_rpt-contain_sf"/>
</dbReference>
<dbReference type="Pfam" id="PF00791">
    <property type="entry name" value="ZU5"/>
    <property type="match status" value="1"/>
</dbReference>
<dbReference type="EnsemblMetazoa" id="CLYHEMT016936.1">
    <property type="protein sequence ID" value="CLYHEMP016936.1"/>
    <property type="gene ID" value="CLYHEMG016936"/>
</dbReference>
<keyword evidence="5" id="KW-0206">Cytoskeleton</keyword>
<evidence type="ECO:0000256" key="6">
    <source>
        <dbReference type="PROSITE-ProRule" id="PRU00023"/>
    </source>
</evidence>
<feature type="compositionally biased region" description="Basic and acidic residues" evidence="7">
    <location>
        <begin position="1582"/>
        <end position="1597"/>
    </location>
</feature>
<dbReference type="Gene3D" id="1.10.533.10">
    <property type="entry name" value="Death Domain, Fas"/>
    <property type="match status" value="1"/>
</dbReference>
<evidence type="ECO:0000256" key="4">
    <source>
        <dbReference type="ARBA" id="ARBA00023043"/>
    </source>
</evidence>
<evidence type="ECO:0000256" key="3">
    <source>
        <dbReference type="ARBA" id="ARBA00022737"/>
    </source>
</evidence>
<evidence type="ECO:0000256" key="1">
    <source>
        <dbReference type="ARBA" id="ARBA00004245"/>
    </source>
</evidence>
<feature type="repeat" description="ANK" evidence="6">
    <location>
        <begin position="311"/>
        <end position="343"/>
    </location>
</feature>
<dbReference type="Pfam" id="PF17809">
    <property type="entry name" value="UPA_2"/>
    <property type="match status" value="1"/>
</dbReference>
<feature type="region of interest" description="Disordered" evidence="7">
    <location>
        <begin position="1744"/>
        <end position="1805"/>
    </location>
</feature>
<feature type="compositionally biased region" description="Basic and acidic residues" evidence="7">
    <location>
        <begin position="1783"/>
        <end position="1805"/>
    </location>
</feature>
<keyword evidence="4 6" id="KW-0040">ANK repeat</keyword>
<protein>
    <submittedName>
        <fullName evidence="10">Uncharacterized protein</fullName>
    </submittedName>
</protein>
<feature type="repeat" description="ANK" evidence="6">
    <location>
        <begin position="576"/>
        <end position="608"/>
    </location>
</feature>
<feature type="repeat" description="ANK" evidence="6">
    <location>
        <begin position="377"/>
        <end position="409"/>
    </location>
</feature>
<sequence length="1818" mass="200906">MELASRNSTGNSLSFYKSQMDEEYLKASKSGDLNKVLECLAAGVKPDVTNPGGLNILHFAARENHLDICKVALNHGIDIKALTKRLNTALHIASLGGHAKIVKLLIDHGAKVNLQAKDDITPLYMAAQENHIDTVDTLLKYGANPHIAAKGGFEPLDIAVQQGHVDVVTMLLEKDAKHGMKAMHQAAKKNDKSALKLLINDGKHSVNARAPNGYTPLHIASKFGSVNAANYLIDHGADLNAAAKHNIVPLHVASRHAQVQSISVLVKAGADLSICTKDGLSALHCAARDGHDHCVELLLVHGAPITAKTRHGLTALHMASQGDHVASANHLLAHGAHIDDVTTDGVTSLHVTSHYGQVKTAQLLLEKGANIDHRALNGYTALHIASKKNREAIVQLLLKHKASVHIKNNNGQTALHVAAFFGHVSIVLLLLQAGASTEALTVREETVLHIACRTIRIQIVRLLIRNNAKINAQTKDGETPLHVTCRQGDSALVSVLLDNYADPNVQNKEGSTALHLGARDGNEDIVDSLLDHKADVTLLSKRGFTPLHEASKNGHEAIVETLLGRRETNVNASGKNGLTPLHIACHYDQSEVAIQLLNAGADIQAQAKNGFTPLHISAKKSQINICNLLFERGVEADMTTRHGVSPLHLAVKEGDIEIVDTLLEHGASPSLQTTNGLSPLHVSVHYNKVDVVKRLLKYTTGIVNLPTQTGFTPLHLAASYGHYEMAKLLLENEANVEAKTKTGNTPLHLATVKGHKDVINLLLKYNASPNALNKEGHTALYLAEITQQVTIITVLQKITTKIVIKKEESKIPAAKRWERVRHIFLNPEALEETLLIEATDEAEDKVHKEKKSIQKDFEEDFAGLEDHPSPLLQQKQNGSNQVVEDSVEIKNQIVEETEIAMVDQSQVENSAQNDDDYLNSLDAAPGVVIANGHDEVPEKKKEVRVLTKKMLVERDYQKIISENSFLSGPPKQGTFLISFNVDARGATMVSKQSGIRITLPPGACQMPTRVTVRFRKSDTLPANLTLLPQERIASRVLQISPEGMDLLRPVTLEIPHFVALKLKERELVVMKNDPKHSKWKEVPIDENATKTPGYVAVTLPEVPDKLVLVSRPLKERYAMNPSGGEIRSASIPDVAITFPQKTLNTTTKLILQSQRIDRNLITSNSDQAPGLGPIISLDPPTKLSKPINVTTPLPKGNKDGKLHLLAWVPKDAKASSSSSIRLDCEWKDITESTPLKVVGHSATFSTNDFTRYWLIQTKDIESTLKNIGQYEEEASIIQYNAQFIVYARMLSEKSGELRICLITDDYAAKEDMFNANEGFTELARSDRIATYKGQTLNIRLAEEISTNQSPRNMRITFQPFQINSIQFRVDFARSPSEGVVNGLVSFISERIRKDEAHFCFFEIKFGPELCKKVHKIQLPEDTVNDDVINMVGQGVGEDWFPLADELNMSNRDKQAVVDISSGKYDIAASRMLEYWRAKKPIDATYKQLYDALKRLGYVELAENVYNASPNEISREVQSRPVSSNRHYATSPSFDTLSVVKKTGVEHARQSPPMESDSQFSVSPVPSDDRLSPLIADSPPPVLEERPGFRRSKTDLESRNFSPDVASEKYLDEESGKRIEFEENPVSSSEYNRERWSTTATYATNTPEEDKVPITPSDDGRYIDSPVSPVSIRSERSKEYQEGEMEPLHFRTESFENSIATPCDVSAAVTPHSISPECTDDVHTETEVVESVYSEDPPVVDFSALGDVPAGESFQNEEIPTEEPRALSPYELSMQQVQQEEQEAWERHHEERPRDHESKTPVDENDVLEVKEEKVWCRV</sequence>
<dbReference type="OrthoDB" id="20872at2759"/>
<dbReference type="Pfam" id="PF13637">
    <property type="entry name" value="Ank_4"/>
    <property type="match status" value="1"/>
</dbReference>
<dbReference type="SMART" id="SM00218">
    <property type="entry name" value="ZU5"/>
    <property type="match status" value="1"/>
</dbReference>
<dbReference type="SUPFAM" id="SSF47986">
    <property type="entry name" value="DEATH domain"/>
    <property type="match status" value="1"/>
</dbReference>
<feature type="repeat" description="ANK" evidence="6">
    <location>
        <begin position="151"/>
        <end position="183"/>
    </location>
</feature>
<evidence type="ECO:0000259" key="9">
    <source>
        <dbReference type="PROSITE" id="PS51145"/>
    </source>
</evidence>
<dbReference type="InterPro" id="IPR040745">
    <property type="entry name" value="Ankyrin_UPA"/>
</dbReference>
<feature type="repeat" description="ANK" evidence="6">
    <location>
        <begin position="709"/>
        <end position="741"/>
    </location>
</feature>
<dbReference type="PROSITE" id="PS51145">
    <property type="entry name" value="ZU5"/>
    <property type="match status" value="1"/>
</dbReference>
<dbReference type="SMART" id="SM00248">
    <property type="entry name" value="ANK"/>
    <property type="match status" value="23"/>
</dbReference>
<feature type="repeat" description="ANK" evidence="6">
    <location>
        <begin position="443"/>
        <end position="475"/>
    </location>
</feature>
<dbReference type="Pfam" id="PF12796">
    <property type="entry name" value="Ank_2"/>
    <property type="match status" value="7"/>
</dbReference>
<evidence type="ECO:0000313" key="11">
    <source>
        <dbReference type="Proteomes" id="UP000594262"/>
    </source>
</evidence>
<dbReference type="InterPro" id="IPR000906">
    <property type="entry name" value="ZU5_dom"/>
</dbReference>
<keyword evidence="5" id="KW-0963">Cytoplasm</keyword>
<feature type="repeat" description="ANK" evidence="6">
    <location>
        <begin position="118"/>
        <end position="150"/>
    </location>
</feature>
<feature type="repeat" description="ANK" evidence="6">
    <location>
        <begin position="642"/>
        <end position="674"/>
    </location>
</feature>
<feature type="compositionally biased region" description="Basic and acidic residues" evidence="7">
    <location>
        <begin position="1605"/>
        <end position="1620"/>
    </location>
</feature>
<feature type="repeat" description="ANK" evidence="6">
    <location>
        <begin position="410"/>
        <end position="442"/>
    </location>
</feature>
<feature type="repeat" description="ANK" evidence="6">
    <location>
        <begin position="476"/>
        <end position="508"/>
    </location>
</feature>
<dbReference type="InterPro" id="IPR011029">
    <property type="entry name" value="DEATH-like_dom_sf"/>
</dbReference>
<feature type="compositionally biased region" description="Polar residues" evidence="7">
    <location>
        <begin position="1636"/>
        <end position="1645"/>
    </location>
</feature>
<keyword evidence="11" id="KW-1185">Reference proteome</keyword>
<dbReference type="Pfam" id="PF00023">
    <property type="entry name" value="Ank"/>
    <property type="match status" value="2"/>
</dbReference>
<comment type="subcellular location">
    <subcellularLocation>
        <location evidence="1">Cytoplasm</location>
        <location evidence="1">Cytoskeleton</location>
    </subcellularLocation>
</comment>
<dbReference type="InterPro" id="IPR002110">
    <property type="entry name" value="Ankyrin_rpt"/>
</dbReference>
<feature type="repeat" description="ANK" evidence="6">
    <location>
        <begin position="509"/>
        <end position="541"/>
    </location>
</feature>
<feature type="repeat" description="ANK" evidence="6">
    <location>
        <begin position="212"/>
        <end position="244"/>
    </location>
</feature>
<dbReference type="PRINTS" id="PR01415">
    <property type="entry name" value="ANKYRIN"/>
</dbReference>
<feature type="repeat" description="ANK" evidence="6">
    <location>
        <begin position="542"/>
        <end position="563"/>
    </location>
</feature>
<dbReference type="CDD" id="cd01670">
    <property type="entry name" value="Death"/>
    <property type="match status" value="1"/>
</dbReference>
<feature type="repeat" description="ANK" evidence="6">
    <location>
        <begin position="278"/>
        <end position="310"/>
    </location>
</feature>
<dbReference type="Gene3D" id="2.60.40.2660">
    <property type="match status" value="1"/>
</dbReference>
<feature type="repeat" description="ANK" evidence="6">
    <location>
        <begin position="52"/>
        <end position="84"/>
    </location>
</feature>
<organism evidence="10 11">
    <name type="scientific">Clytia hemisphaerica</name>
    <dbReference type="NCBI Taxonomy" id="252671"/>
    <lineage>
        <taxon>Eukaryota</taxon>
        <taxon>Metazoa</taxon>
        <taxon>Cnidaria</taxon>
        <taxon>Hydrozoa</taxon>
        <taxon>Hydroidolina</taxon>
        <taxon>Leptothecata</taxon>
        <taxon>Obeliida</taxon>
        <taxon>Clytiidae</taxon>
        <taxon>Clytia</taxon>
    </lineage>
</organism>
<feature type="repeat" description="ANK" evidence="6">
    <location>
        <begin position="742"/>
        <end position="774"/>
    </location>
</feature>
<dbReference type="GO" id="GO:0007165">
    <property type="term" value="P:signal transduction"/>
    <property type="evidence" value="ECO:0007669"/>
    <property type="project" value="InterPro"/>
</dbReference>
<dbReference type="GO" id="GO:0005856">
    <property type="term" value="C:cytoskeleton"/>
    <property type="evidence" value="ECO:0007669"/>
    <property type="project" value="UniProtKB-SubCell"/>
</dbReference>
<dbReference type="SMART" id="SM00005">
    <property type="entry name" value="DEATH"/>
    <property type="match status" value="1"/>
</dbReference>
<feature type="repeat" description="ANK" evidence="6">
    <location>
        <begin position="675"/>
        <end position="697"/>
    </location>
</feature>
<evidence type="ECO:0000313" key="10">
    <source>
        <dbReference type="EnsemblMetazoa" id="CLYHEMP016936.1"/>
    </source>
</evidence>
<keyword evidence="3" id="KW-0677">Repeat</keyword>
<evidence type="ECO:0000256" key="2">
    <source>
        <dbReference type="ARBA" id="ARBA00022553"/>
    </source>
</evidence>
<dbReference type="PROSITE" id="PS50088">
    <property type="entry name" value="ANK_REPEAT"/>
    <property type="match status" value="21"/>
</dbReference>
<name>A0A7M5X2I4_9CNID</name>
<feature type="repeat" description="ANK" evidence="6">
    <location>
        <begin position="609"/>
        <end position="641"/>
    </location>
</feature>
<feature type="compositionally biased region" description="Basic and acidic residues" evidence="7">
    <location>
        <begin position="1672"/>
        <end position="1684"/>
    </location>
</feature>
<reference evidence="10" key="1">
    <citation type="submission" date="2021-01" db="UniProtKB">
        <authorList>
            <consortium name="EnsemblMetazoa"/>
        </authorList>
    </citation>
    <scope>IDENTIFICATION</scope>
</reference>
<dbReference type="Gene3D" id="2.60.220.30">
    <property type="match status" value="2"/>
</dbReference>
<accession>A0A7M5X2I4</accession>
<dbReference type="SUPFAM" id="SSF48403">
    <property type="entry name" value="Ankyrin repeat"/>
    <property type="match status" value="2"/>
</dbReference>
<dbReference type="FunFam" id="1.25.40.20:FF:000003">
    <property type="entry name" value="Ankyrin, isoform B"/>
    <property type="match status" value="1"/>
</dbReference>
<feature type="domain" description="Death" evidence="8">
    <location>
        <begin position="1424"/>
        <end position="1508"/>
    </location>
</feature>
<feature type="domain" description="ZU5" evidence="9">
    <location>
        <begin position="975"/>
        <end position="1100"/>
    </location>
</feature>
<dbReference type="PROSITE" id="PS50017">
    <property type="entry name" value="DEATH_DOMAIN"/>
    <property type="match status" value="1"/>
</dbReference>
<keyword evidence="2" id="KW-0597">Phosphoprotein</keyword>
<dbReference type="GO" id="GO:0016020">
    <property type="term" value="C:membrane"/>
    <property type="evidence" value="ECO:0007669"/>
    <property type="project" value="UniProtKB-ARBA"/>
</dbReference>
<dbReference type="PROSITE" id="PS50297">
    <property type="entry name" value="ANK_REP_REGION"/>
    <property type="match status" value="21"/>
</dbReference>
<feature type="repeat" description="ANK" evidence="6">
    <location>
        <begin position="85"/>
        <end position="117"/>
    </location>
</feature>
<evidence type="ECO:0000256" key="7">
    <source>
        <dbReference type="SAM" id="MobiDB-lite"/>
    </source>
</evidence>
<feature type="repeat" description="ANK" evidence="6">
    <location>
        <begin position="344"/>
        <end position="376"/>
    </location>
</feature>
<proteinExistence type="predicted"/>
<feature type="compositionally biased region" description="Basic and acidic residues" evidence="7">
    <location>
        <begin position="1647"/>
        <end position="1661"/>
    </location>
</feature>
<dbReference type="Gene3D" id="1.25.40.20">
    <property type="entry name" value="Ankyrin repeat-containing domain"/>
    <property type="match status" value="3"/>
</dbReference>
<evidence type="ECO:0000256" key="5">
    <source>
        <dbReference type="ARBA" id="ARBA00023212"/>
    </source>
</evidence>
<dbReference type="Pfam" id="PF00531">
    <property type="entry name" value="Death"/>
    <property type="match status" value="1"/>
</dbReference>
<dbReference type="Proteomes" id="UP000594262">
    <property type="component" value="Unplaced"/>
</dbReference>
<dbReference type="InterPro" id="IPR000488">
    <property type="entry name" value="Death_dom"/>
</dbReference>
<dbReference type="PANTHER" id="PTHR24173">
    <property type="entry name" value="ANKYRIN REPEAT CONTAINING"/>
    <property type="match status" value="1"/>
</dbReference>
<feature type="repeat" description="ANK" evidence="6">
    <location>
        <begin position="245"/>
        <end position="277"/>
    </location>
</feature>